<organism evidence="6 7">
    <name type="scientific">Feifania hominis</name>
    <dbReference type="NCBI Taxonomy" id="2763660"/>
    <lineage>
        <taxon>Bacteria</taxon>
        <taxon>Bacillati</taxon>
        <taxon>Bacillota</taxon>
        <taxon>Clostridia</taxon>
        <taxon>Eubacteriales</taxon>
        <taxon>Feifaniaceae</taxon>
        <taxon>Feifania</taxon>
    </lineage>
</organism>
<dbReference type="Gene3D" id="3.40.50.2300">
    <property type="match status" value="2"/>
</dbReference>
<dbReference type="PANTHER" id="PTHR46847:SF1">
    <property type="entry name" value="D-ALLOSE-BINDING PERIPLASMIC PROTEIN-RELATED"/>
    <property type="match status" value="1"/>
</dbReference>
<dbReference type="GO" id="GO:0030246">
    <property type="term" value="F:carbohydrate binding"/>
    <property type="evidence" value="ECO:0007669"/>
    <property type="project" value="UniProtKB-ARBA"/>
</dbReference>
<dbReference type="GO" id="GO:0030313">
    <property type="term" value="C:cell envelope"/>
    <property type="evidence" value="ECO:0007669"/>
    <property type="project" value="UniProtKB-SubCell"/>
</dbReference>
<feature type="domain" description="Periplasmic binding protein" evidence="5">
    <location>
        <begin position="62"/>
        <end position="310"/>
    </location>
</feature>
<comment type="subcellular location">
    <subcellularLocation>
        <location evidence="1">Cell envelope</location>
    </subcellularLocation>
</comment>
<feature type="signal peptide" evidence="4">
    <location>
        <begin position="1"/>
        <end position="18"/>
    </location>
</feature>
<dbReference type="SUPFAM" id="SSF53822">
    <property type="entry name" value="Periplasmic binding protein-like I"/>
    <property type="match status" value="1"/>
</dbReference>
<accession>A0A926DH12</accession>
<feature type="chain" id="PRO_5039678936" evidence="4">
    <location>
        <begin position="19"/>
        <end position="338"/>
    </location>
</feature>
<evidence type="ECO:0000256" key="1">
    <source>
        <dbReference type="ARBA" id="ARBA00004196"/>
    </source>
</evidence>
<dbReference type="Pfam" id="PF13407">
    <property type="entry name" value="Peripla_BP_4"/>
    <property type="match status" value="1"/>
</dbReference>
<dbReference type="Proteomes" id="UP000620366">
    <property type="component" value="Unassembled WGS sequence"/>
</dbReference>
<gene>
    <name evidence="6" type="ORF">H8695_10660</name>
</gene>
<dbReference type="AlphaFoldDB" id="A0A926DH12"/>
<reference evidence="6" key="1">
    <citation type="submission" date="2020-08" db="EMBL/GenBank/DDBJ databases">
        <title>Genome public.</title>
        <authorList>
            <person name="Liu C."/>
            <person name="Sun Q."/>
        </authorList>
    </citation>
    <scope>NUCLEOTIDE SEQUENCE</scope>
    <source>
        <strain evidence="6">BX7</strain>
    </source>
</reference>
<comment type="similarity">
    <text evidence="2">Belongs to the bacterial solute-binding protein 2 family.</text>
</comment>
<evidence type="ECO:0000256" key="3">
    <source>
        <dbReference type="ARBA" id="ARBA00022729"/>
    </source>
</evidence>
<dbReference type="PANTHER" id="PTHR46847">
    <property type="entry name" value="D-ALLOSE-BINDING PERIPLASMIC PROTEIN-RELATED"/>
    <property type="match status" value="1"/>
</dbReference>
<dbReference type="CDD" id="cd01536">
    <property type="entry name" value="PBP1_ABC_sugar_binding-like"/>
    <property type="match status" value="1"/>
</dbReference>
<dbReference type="InterPro" id="IPR028082">
    <property type="entry name" value="Peripla_BP_I"/>
</dbReference>
<dbReference type="RefSeq" id="WP_249301473.1">
    <property type="nucleotide sequence ID" value="NZ_JACRSP010000005.1"/>
</dbReference>
<evidence type="ECO:0000313" key="7">
    <source>
        <dbReference type="Proteomes" id="UP000620366"/>
    </source>
</evidence>
<name>A0A926DH12_9FIRM</name>
<dbReference type="InterPro" id="IPR025997">
    <property type="entry name" value="SBP_2_dom"/>
</dbReference>
<evidence type="ECO:0000256" key="4">
    <source>
        <dbReference type="SAM" id="SignalP"/>
    </source>
</evidence>
<evidence type="ECO:0000256" key="2">
    <source>
        <dbReference type="ARBA" id="ARBA00007639"/>
    </source>
</evidence>
<dbReference type="EMBL" id="JACRSP010000005">
    <property type="protein sequence ID" value="MBC8537149.1"/>
    <property type="molecule type" value="Genomic_DNA"/>
</dbReference>
<comment type="caution">
    <text evidence="6">The sequence shown here is derived from an EMBL/GenBank/DDBJ whole genome shotgun (WGS) entry which is preliminary data.</text>
</comment>
<evidence type="ECO:0000313" key="6">
    <source>
        <dbReference type="EMBL" id="MBC8537149.1"/>
    </source>
</evidence>
<evidence type="ECO:0000259" key="5">
    <source>
        <dbReference type="Pfam" id="PF13407"/>
    </source>
</evidence>
<protein>
    <submittedName>
        <fullName evidence="6">Sugar ABC transporter substrate-binding protein</fullName>
    </submittedName>
</protein>
<keyword evidence="3 4" id="KW-0732">Signal</keyword>
<keyword evidence="7" id="KW-1185">Reference proteome</keyword>
<sequence>MKKVFAVVLALAMVCCFAACSPKPAENVEGPTSSGDPDVTTYKIGYAFNAVDENTQRSLAGWEAAVEKWNASHEDVKVEFFYTDAQSSVEKQLSNVETMLLEQPDLIILASCDTEGCIPAAEAIHEAGVFCLETRGMDSDAVDLRWTGFDETSMSQLNAKYYEDYLNADPANTLNAVIILGNPAQANQLHRADGFRELAEKYPDRVNILSENYANWDTEQAQKLMEDWIQIHGKELNAVVAASDAMALGAINALEAAGFAPGDVIITAVDGTEAGLNQVKSGWQTATVKMLMSSQAEGQLEMAVKCLSGEYTDPTFNGGALYAVPVDSGNVDEYMTID</sequence>
<proteinExistence type="inferred from homology"/>